<feature type="domain" description="Conjugative transposon TraJ C-terminal" evidence="2">
    <location>
        <begin position="162"/>
        <end position="294"/>
    </location>
</feature>
<evidence type="ECO:0000313" key="4">
    <source>
        <dbReference type="Proteomes" id="UP000323188"/>
    </source>
</evidence>
<feature type="transmembrane region" description="Helical" evidence="1">
    <location>
        <begin position="67"/>
        <end position="88"/>
    </location>
</feature>
<feature type="transmembrane region" description="Helical" evidence="1">
    <location>
        <begin position="35"/>
        <end position="55"/>
    </location>
</feature>
<dbReference type="AlphaFoldDB" id="A0A5B2TNH0"/>
<name>A0A5B2TNH0_9FLAO</name>
<evidence type="ECO:0000259" key="2">
    <source>
        <dbReference type="Pfam" id="PF07863"/>
    </source>
</evidence>
<evidence type="ECO:0000256" key="1">
    <source>
        <dbReference type="SAM" id="Phobius"/>
    </source>
</evidence>
<dbReference type="InterPro" id="IPR012424">
    <property type="entry name" value="Conjugative_transposon_TraJ_C"/>
</dbReference>
<keyword evidence="1" id="KW-0812">Transmembrane</keyword>
<accession>A0A5B2TNH0</accession>
<sequence length="308" mass="34455">MNHNNGIMAEQGIRATVNQLFDQYVLDAFEAANHILGIGQQFASIGIVITAIGLFMIPQRRADLLSYLKWVPLALLLLNYKIMVWTIFEFYEGLGRAFQSNDLSWDILHYKIMGAQIKAMEDTDGNWSLLNLDAEALESLAMGAMTFGATSISSVISVIVFVGIKALSIVYLFVLIAFGPLNIGLSFIPAFSGMWKAWLQKFMSVCLWIPILYLIDHFLLQLMDRLIEVLLYQDKPNLGMVLTTALLLIMNVFVYLKAPTLSNFIVQGMQVSANHFKDRTKHYTKKAVQAAADTKSGGLSKGIRTMIQ</sequence>
<dbReference type="Pfam" id="PF07863">
    <property type="entry name" value="CtnDOT_TraJ"/>
    <property type="match status" value="1"/>
</dbReference>
<comment type="caution">
    <text evidence="3">The sequence shown here is derived from an EMBL/GenBank/DDBJ whole genome shotgun (WGS) entry which is preliminary data.</text>
</comment>
<feature type="transmembrane region" description="Helical" evidence="1">
    <location>
        <begin position="140"/>
        <end position="162"/>
    </location>
</feature>
<feature type="transmembrane region" description="Helical" evidence="1">
    <location>
        <begin position="236"/>
        <end position="256"/>
    </location>
</feature>
<feature type="transmembrane region" description="Helical" evidence="1">
    <location>
        <begin position="169"/>
        <end position="191"/>
    </location>
</feature>
<gene>
    <name evidence="3" type="ORF">F0361_16320</name>
</gene>
<keyword evidence="1" id="KW-1133">Transmembrane helix</keyword>
<proteinExistence type="predicted"/>
<dbReference type="EMBL" id="VUOE01000003">
    <property type="protein sequence ID" value="KAA2215759.1"/>
    <property type="molecule type" value="Genomic_DNA"/>
</dbReference>
<dbReference type="Proteomes" id="UP000323188">
    <property type="component" value="Unassembled WGS sequence"/>
</dbReference>
<protein>
    <recommendedName>
        <fullName evidence="2">Conjugative transposon TraJ C-terminal domain-containing protein</fullName>
    </recommendedName>
</protein>
<evidence type="ECO:0000313" key="3">
    <source>
        <dbReference type="EMBL" id="KAA2215759.1"/>
    </source>
</evidence>
<keyword evidence="1" id="KW-0472">Membrane</keyword>
<organism evidence="3 4">
    <name type="scientific">Maribacter flavus</name>
    <dbReference type="NCBI Taxonomy" id="1658664"/>
    <lineage>
        <taxon>Bacteria</taxon>
        <taxon>Pseudomonadati</taxon>
        <taxon>Bacteroidota</taxon>
        <taxon>Flavobacteriia</taxon>
        <taxon>Flavobacteriales</taxon>
        <taxon>Flavobacteriaceae</taxon>
        <taxon>Maribacter</taxon>
    </lineage>
</organism>
<dbReference type="RefSeq" id="WP_154920388.1">
    <property type="nucleotide sequence ID" value="NZ_VUOE01000003.1"/>
</dbReference>
<reference evidence="3 4" key="1">
    <citation type="submission" date="2019-09" db="EMBL/GenBank/DDBJ databases">
        <authorList>
            <person name="Khan S.A."/>
            <person name="Jeon C.O."/>
            <person name="Chun B.H."/>
            <person name="Jeong S.E."/>
        </authorList>
    </citation>
    <scope>NUCLEOTIDE SEQUENCE [LARGE SCALE GENOMIC DNA]</scope>
    <source>
        <strain evidence="3 4">KCTC 42508</strain>
    </source>
</reference>